<evidence type="ECO:0000256" key="5">
    <source>
        <dbReference type="PROSITE-ProRule" id="PRU00169"/>
    </source>
</evidence>
<gene>
    <name evidence="8" type="ORF">ARHIZOSPH14_12690</name>
</gene>
<dbReference type="PROSITE" id="PS50110">
    <property type="entry name" value="RESPONSE_REGULATORY"/>
    <property type="match status" value="1"/>
</dbReference>
<evidence type="ECO:0000259" key="7">
    <source>
        <dbReference type="PROSITE" id="PS50110"/>
    </source>
</evidence>
<sequence length="237" mass="24919">MAGRMNAGAVLPAGPDAAPIRVLIADDQALVRTGFRMILEIEPDLEVVGDVADGAQALEAARALAPDVVLMDVRMPRMDGIAATRAIAEDPAATGRVVMLTTFDVDEYVYDALQAGASGFLLKDVQPELLVAGIRAVHAGDSLLAPAVTRRMIETFVARPRAAADSSALAALTEREREVLALVARGRTNGEIARDLYVSETTVKTHVGRVLAKLGARDRVQAVIIAYETGLAQAPGG</sequence>
<dbReference type="PANTHER" id="PTHR43214">
    <property type="entry name" value="TWO-COMPONENT RESPONSE REGULATOR"/>
    <property type="match status" value="1"/>
</dbReference>
<organism evidence="8 9">
    <name type="scientific">Agromyces rhizosphaerae</name>
    <dbReference type="NCBI Taxonomy" id="88374"/>
    <lineage>
        <taxon>Bacteria</taxon>
        <taxon>Bacillati</taxon>
        <taxon>Actinomycetota</taxon>
        <taxon>Actinomycetes</taxon>
        <taxon>Micrococcales</taxon>
        <taxon>Microbacteriaceae</taxon>
        <taxon>Agromyces</taxon>
    </lineage>
</organism>
<evidence type="ECO:0000259" key="6">
    <source>
        <dbReference type="PROSITE" id="PS50043"/>
    </source>
</evidence>
<dbReference type="SUPFAM" id="SSF46894">
    <property type="entry name" value="C-terminal effector domain of the bipartite response regulators"/>
    <property type="match status" value="1"/>
</dbReference>
<dbReference type="CDD" id="cd06170">
    <property type="entry name" value="LuxR_C_like"/>
    <property type="match status" value="1"/>
</dbReference>
<dbReference type="CDD" id="cd17535">
    <property type="entry name" value="REC_NarL-like"/>
    <property type="match status" value="1"/>
</dbReference>
<accession>A0A9W6CV43</accession>
<proteinExistence type="predicted"/>
<protein>
    <submittedName>
        <fullName evidence="8">DNA-binding response regulator</fullName>
    </submittedName>
</protein>
<evidence type="ECO:0000256" key="3">
    <source>
        <dbReference type="ARBA" id="ARBA00023125"/>
    </source>
</evidence>
<keyword evidence="1 5" id="KW-0597">Phosphoprotein</keyword>
<evidence type="ECO:0000313" key="8">
    <source>
        <dbReference type="EMBL" id="GLI27027.1"/>
    </source>
</evidence>
<dbReference type="SMART" id="SM00448">
    <property type="entry name" value="REC"/>
    <property type="match status" value="1"/>
</dbReference>
<dbReference type="InterPro" id="IPR016032">
    <property type="entry name" value="Sig_transdc_resp-reg_C-effctor"/>
</dbReference>
<evidence type="ECO:0000256" key="1">
    <source>
        <dbReference type="ARBA" id="ARBA00022553"/>
    </source>
</evidence>
<dbReference type="InterPro" id="IPR000792">
    <property type="entry name" value="Tscrpt_reg_LuxR_C"/>
</dbReference>
<dbReference type="PRINTS" id="PR00038">
    <property type="entry name" value="HTHLUXR"/>
</dbReference>
<dbReference type="Proteomes" id="UP001144396">
    <property type="component" value="Unassembled WGS sequence"/>
</dbReference>
<dbReference type="EMBL" id="BSDP01000001">
    <property type="protein sequence ID" value="GLI27027.1"/>
    <property type="molecule type" value="Genomic_DNA"/>
</dbReference>
<keyword evidence="9" id="KW-1185">Reference proteome</keyword>
<dbReference type="SMART" id="SM00421">
    <property type="entry name" value="HTH_LUXR"/>
    <property type="match status" value="1"/>
</dbReference>
<dbReference type="InterPro" id="IPR039420">
    <property type="entry name" value="WalR-like"/>
</dbReference>
<feature type="domain" description="Response regulatory" evidence="7">
    <location>
        <begin position="21"/>
        <end position="138"/>
    </location>
</feature>
<evidence type="ECO:0000256" key="2">
    <source>
        <dbReference type="ARBA" id="ARBA00023015"/>
    </source>
</evidence>
<keyword evidence="2" id="KW-0805">Transcription regulation</keyword>
<dbReference type="GO" id="GO:0000160">
    <property type="term" value="P:phosphorelay signal transduction system"/>
    <property type="evidence" value="ECO:0007669"/>
    <property type="project" value="InterPro"/>
</dbReference>
<dbReference type="PANTHER" id="PTHR43214:SF24">
    <property type="entry name" value="TRANSCRIPTIONAL REGULATORY PROTEIN NARL-RELATED"/>
    <property type="match status" value="1"/>
</dbReference>
<dbReference type="SUPFAM" id="SSF52172">
    <property type="entry name" value="CheY-like"/>
    <property type="match status" value="1"/>
</dbReference>
<dbReference type="Pfam" id="PF00196">
    <property type="entry name" value="GerE"/>
    <property type="match status" value="1"/>
</dbReference>
<name>A0A9W6CV43_9MICO</name>
<feature type="domain" description="HTH luxR-type" evidence="6">
    <location>
        <begin position="165"/>
        <end position="230"/>
    </location>
</feature>
<dbReference type="InterPro" id="IPR011006">
    <property type="entry name" value="CheY-like_superfamily"/>
</dbReference>
<dbReference type="PROSITE" id="PS00622">
    <property type="entry name" value="HTH_LUXR_1"/>
    <property type="match status" value="1"/>
</dbReference>
<dbReference type="PROSITE" id="PS50043">
    <property type="entry name" value="HTH_LUXR_2"/>
    <property type="match status" value="1"/>
</dbReference>
<dbReference type="InterPro" id="IPR001789">
    <property type="entry name" value="Sig_transdc_resp-reg_receiver"/>
</dbReference>
<keyword evidence="4" id="KW-0804">Transcription</keyword>
<reference evidence="8" key="1">
    <citation type="submission" date="2022-12" db="EMBL/GenBank/DDBJ databases">
        <title>Reference genome sequencing for broad-spectrum identification of bacterial and archaeal isolates by mass spectrometry.</title>
        <authorList>
            <person name="Sekiguchi Y."/>
            <person name="Tourlousse D.M."/>
        </authorList>
    </citation>
    <scope>NUCLEOTIDE SEQUENCE</scope>
    <source>
        <strain evidence="8">14</strain>
    </source>
</reference>
<dbReference type="GO" id="GO:0006355">
    <property type="term" value="P:regulation of DNA-templated transcription"/>
    <property type="evidence" value="ECO:0007669"/>
    <property type="project" value="InterPro"/>
</dbReference>
<dbReference type="Gene3D" id="3.40.50.2300">
    <property type="match status" value="1"/>
</dbReference>
<dbReference type="Pfam" id="PF00072">
    <property type="entry name" value="Response_reg"/>
    <property type="match status" value="1"/>
</dbReference>
<evidence type="ECO:0000313" key="9">
    <source>
        <dbReference type="Proteomes" id="UP001144396"/>
    </source>
</evidence>
<dbReference type="GO" id="GO:0003677">
    <property type="term" value="F:DNA binding"/>
    <property type="evidence" value="ECO:0007669"/>
    <property type="project" value="UniProtKB-KW"/>
</dbReference>
<dbReference type="AlphaFoldDB" id="A0A9W6CV43"/>
<keyword evidence="3 8" id="KW-0238">DNA-binding</keyword>
<feature type="modified residue" description="4-aspartylphosphate" evidence="5">
    <location>
        <position position="72"/>
    </location>
</feature>
<dbReference type="InterPro" id="IPR058245">
    <property type="entry name" value="NreC/VraR/RcsB-like_REC"/>
</dbReference>
<evidence type="ECO:0000256" key="4">
    <source>
        <dbReference type="ARBA" id="ARBA00023163"/>
    </source>
</evidence>
<comment type="caution">
    <text evidence="8">The sequence shown here is derived from an EMBL/GenBank/DDBJ whole genome shotgun (WGS) entry which is preliminary data.</text>
</comment>